<sequence length="93" mass="10370">MAERMVKTVKPELKKAEQTATDHHLALKNTPVTGMEFSPAQILMGRVLRSILPSSSTVLQPQILSTKKSCVILCMCPLCYWRSNQQLADTVQV</sequence>
<dbReference type="Ensembl" id="ENSSTUT00000024127.1">
    <property type="protein sequence ID" value="ENSSTUP00000022995.1"/>
    <property type="gene ID" value="ENSSTUG00000010063.1"/>
</dbReference>
<keyword evidence="2" id="KW-1185">Reference proteome</keyword>
<protein>
    <submittedName>
        <fullName evidence="1">Uncharacterized protein</fullName>
    </submittedName>
</protein>
<dbReference type="InParanoid" id="A0A673XFK5"/>
<organism evidence="1 2">
    <name type="scientific">Salmo trutta</name>
    <name type="common">Brown trout</name>
    <dbReference type="NCBI Taxonomy" id="8032"/>
    <lineage>
        <taxon>Eukaryota</taxon>
        <taxon>Metazoa</taxon>
        <taxon>Chordata</taxon>
        <taxon>Craniata</taxon>
        <taxon>Vertebrata</taxon>
        <taxon>Euteleostomi</taxon>
        <taxon>Actinopterygii</taxon>
        <taxon>Neopterygii</taxon>
        <taxon>Teleostei</taxon>
        <taxon>Protacanthopterygii</taxon>
        <taxon>Salmoniformes</taxon>
        <taxon>Salmonidae</taxon>
        <taxon>Salmoninae</taxon>
        <taxon>Salmo</taxon>
    </lineage>
</organism>
<dbReference type="GeneTree" id="ENSGT01120000273911"/>
<reference evidence="1" key="2">
    <citation type="submission" date="2025-09" db="UniProtKB">
        <authorList>
            <consortium name="Ensembl"/>
        </authorList>
    </citation>
    <scope>IDENTIFICATION</scope>
</reference>
<accession>A0A673XFK5</accession>
<dbReference type="Proteomes" id="UP000472277">
    <property type="component" value="Chromosome 20"/>
</dbReference>
<name>A0A673XFK5_SALTR</name>
<reference evidence="1" key="1">
    <citation type="submission" date="2025-08" db="UniProtKB">
        <authorList>
            <consortium name="Ensembl"/>
        </authorList>
    </citation>
    <scope>IDENTIFICATION</scope>
</reference>
<evidence type="ECO:0000313" key="2">
    <source>
        <dbReference type="Proteomes" id="UP000472277"/>
    </source>
</evidence>
<dbReference type="AlphaFoldDB" id="A0A673XFK5"/>
<proteinExistence type="predicted"/>
<evidence type="ECO:0000313" key="1">
    <source>
        <dbReference type="Ensembl" id="ENSSTUP00000022995.1"/>
    </source>
</evidence>